<dbReference type="Proteomes" id="UP000265725">
    <property type="component" value="Chromosome"/>
</dbReference>
<protein>
    <submittedName>
        <fullName evidence="2">Uncharacterized protein</fullName>
    </submittedName>
</protein>
<reference evidence="2" key="2">
    <citation type="submission" date="2018-09" db="EMBL/GenBank/DDBJ databases">
        <authorList>
            <person name="Parvin R."/>
            <person name="Begum J.A."/>
            <person name="Chowdhury E.H."/>
            <person name="Islam M.R."/>
            <person name="Harder T."/>
        </authorList>
    </citation>
    <scope>NUCLEOTIDE SEQUENCE</scope>
    <source>
        <strain evidence="2">K2R23-3</strain>
    </source>
</reference>
<name>A0A385YTK5_9BACL</name>
<evidence type="ECO:0000313" key="3">
    <source>
        <dbReference type="Proteomes" id="UP000265725"/>
    </source>
</evidence>
<organism evidence="2 3">
    <name type="scientific">Paenisporosarcina cavernae</name>
    <dbReference type="NCBI Taxonomy" id="2320858"/>
    <lineage>
        <taxon>Bacteria</taxon>
        <taxon>Bacillati</taxon>
        <taxon>Bacillota</taxon>
        <taxon>Bacilli</taxon>
        <taxon>Bacillales</taxon>
        <taxon>Caryophanaceae</taxon>
        <taxon>Paenisporosarcina</taxon>
    </lineage>
</organism>
<dbReference type="EMBL" id="CP032418">
    <property type="protein sequence ID" value="AYC30006.1"/>
    <property type="molecule type" value="Genomic_DNA"/>
</dbReference>
<evidence type="ECO:0000313" key="2">
    <source>
        <dbReference type="EMBL" id="AYC30006.1"/>
    </source>
</evidence>
<sequence>MPLQKLNAFTKKVQDLADKPNATMTAAEVKAQFDAAPDEVRVYLNQLIDALKSTAEGDSGADNISVTAIADIAGTTVQELLESLKALDDSNKAYLLGQIQGIVLGQIPDNSITLEKLAFSIASTASDVSLSDEGNYYTSENTEGALQEVGLELDTLKSDTDNKVLSVRDAIVGKGGTVTQVGEVPTASELVEGVSGLPTANRTGTPSLLNPTNLSLDNTDKTLLTISGTNLVLKSISVLGTYYAGGSSPEYVYSQMSMTITIDGVVVRPTTLQYPFAYNTDGSALNNGNMTEVYVFEDVEFSTLSISAKMTNATYNNQLNIYTWVMYHVL</sequence>
<dbReference type="EMBL" id="CP032418">
    <property type="protein sequence ID" value="AYC29642.1"/>
    <property type="molecule type" value="Genomic_DNA"/>
</dbReference>
<dbReference type="KEGG" id="paek:D3873_06975"/>
<keyword evidence="3" id="KW-1185">Reference proteome</keyword>
<evidence type="ECO:0000313" key="1">
    <source>
        <dbReference type="EMBL" id="AYC29642.1"/>
    </source>
</evidence>
<proteinExistence type="predicted"/>
<dbReference type="OrthoDB" id="9795386at2"/>
<gene>
    <name evidence="1" type="ORF">D3873_06975</name>
    <name evidence="2" type="ORF">D3873_09025</name>
</gene>
<dbReference type="KEGG" id="paek:D3873_09025"/>
<reference evidence="3" key="1">
    <citation type="submission" date="2018-09" db="EMBL/GenBank/DDBJ databases">
        <authorList>
            <person name="Zhu H."/>
        </authorList>
    </citation>
    <scope>NUCLEOTIDE SEQUENCE [LARGE SCALE GENOMIC DNA]</scope>
    <source>
        <strain evidence="3">K2R23-3</strain>
    </source>
</reference>
<dbReference type="AlphaFoldDB" id="A0A385YTK5"/>
<dbReference type="RefSeq" id="WP_119883380.1">
    <property type="nucleotide sequence ID" value="NZ_CP032418.1"/>
</dbReference>
<accession>A0A385YTK5</accession>